<comment type="caution">
    <text evidence="2">The sequence shown here is derived from an EMBL/GenBank/DDBJ whole genome shotgun (WGS) entry which is preliminary data.</text>
</comment>
<proteinExistence type="predicted"/>
<sequence length="87" mass="9363">MGLIEAILIGLQLDRLQKPLVFFSMLIGFSFFLVAGVGVLYGVSEVVLSDKEGKEAIIGPLIGMVAFSLLFFGLAAVCGHFIKKCVR</sequence>
<keyword evidence="1" id="KW-1133">Transmembrane helix</keyword>
<reference evidence="2 3" key="1">
    <citation type="journal article" date="2019" name="Int. J. Syst. Evol. Microbiol.">
        <title>The Global Catalogue of Microorganisms (GCM) 10K type strain sequencing project: providing services to taxonomists for standard genome sequencing and annotation.</title>
        <authorList>
            <consortium name="The Broad Institute Genomics Platform"/>
            <consortium name="The Broad Institute Genome Sequencing Center for Infectious Disease"/>
            <person name="Wu L."/>
            <person name="Ma J."/>
        </authorList>
    </citation>
    <scope>NUCLEOTIDE SEQUENCE [LARGE SCALE GENOMIC DNA]</scope>
    <source>
        <strain evidence="2 3">JCM 15896</strain>
    </source>
</reference>
<dbReference type="EMBL" id="BAAAFD010000034">
    <property type="protein sequence ID" value="GAA0860460.1"/>
    <property type="molecule type" value="Genomic_DNA"/>
</dbReference>
<evidence type="ECO:0000256" key="1">
    <source>
        <dbReference type="SAM" id="Phobius"/>
    </source>
</evidence>
<name>A0ABN1LUB0_9ALTE</name>
<dbReference type="RefSeq" id="WP_343862765.1">
    <property type="nucleotide sequence ID" value="NZ_BAAAFD010000034.1"/>
</dbReference>
<keyword evidence="1" id="KW-0472">Membrane</keyword>
<evidence type="ECO:0000313" key="2">
    <source>
        <dbReference type="EMBL" id="GAA0860460.1"/>
    </source>
</evidence>
<evidence type="ECO:0000313" key="3">
    <source>
        <dbReference type="Proteomes" id="UP001500359"/>
    </source>
</evidence>
<gene>
    <name evidence="2" type="ORF">GCM10009114_37410</name>
</gene>
<feature type="transmembrane region" description="Helical" evidence="1">
    <location>
        <begin position="20"/>
        <end position="41"/>
    </location>
</feature>
<protein>
    <submittedName>
        <fullName evidence="2">Uncharacterized protein</fullName>
    </submittedName>
</protein>
<keyword evidence="1" id="KW-0812">Transmembrane</keyword>
<organism evidence="2 3">
    <name type="scientific">Aliiglaciecola litoralis</name>
    <dbReference type="NCBI Taxonomy" id="582857"/>
    <lineage>
        <taxon>Bacteria</taxon>
        <taxon>Pseudomonadati</taxon>
        <taxon>Pseudomonadota</taxon>
        <taxon>Gammaproteobacteria</taxon>
        <taxon>Alteromonadales</taxon>
        <taxon>Alteromonadaceae</taxon>
        <taxon>Aliiglaciecola</taxon>
    </lineage>
</organism>
<feature type="transmembrane region" description="Helical" evidence="1">
    <location>
        <begin position="61"/>
        <end position="82"/>
    </location>
</feature>
<keyword evidence="3" id="KW-1185">Reference proteome</keyword>
<dbReference type="Proteomes" id="UP001500359">
    <property type="component" value="Unassembled WGS sequence"/>
</dbReference>
<accession>A0ABN1LUB0</accession>